<dbReference type="Proteomes" id="UP000011531">
    <property type="component" value="Unassembled WGS sequence"/>
</dbReference>
<dbReference type="AlphaFoldDB" id="L9X1R0"/>
<evidence type="ECO:0000313" key="1">
    <source>
        <dbReference type="EMBL" id="ELY55714.1"/>
    </source>
</evidence>
<dbReference type="RefSeq" id="WP_008425090.1">
    <property type="nucleotide sequence ID" value="NZ_AOIA01000128.1"/>
</dbReference>
<protein>
    <recommendedName>
        <fullName evidence="3">Thymidylate kinase</fullName>
    </recommendedName>
</protein>
<dbReference type="STRING" id="1227498.C492_15606"/>
<proteinExistence type="predicted"/>
<reference evidence="1 2" key="1">
    <citation type="journal article" date="2014" name="PLoS Genet.">
        <title>Phylogenetically driven sequencing of extremely halophilic archaea reveals strategies for static and dynamic osmo-response.</title>
        <authorList>
            <person name="Becker E.A."/>
            <person name="Seitzer P.M."/>
            <person name="Tritt A."/>
            <person name="Larsen D."/>
            <person name="Krusor M."/>
            <person name="Yao A.I."/>
            <person name="Wu D."/>
            <person name="Madern D."/>
            <person name="Eisen J.A."/>
            <person name="Darling A.E."/>
            <person name="Facciotti M.T."/>
        </authorList>
    </citation>
    <scope>NUCLEOTIDE SEQUENCE [LARGE SCALE GENOMIC DNA]</scope>
    <source>
        <strain evidence="1 2">DSM 18795</strain>
    </source>
</reference>
<dbReference type="InterPro" id="IPR027417">
    <property type="entry name" value="P-loop_NTPase"/>
</dbReference>
<evidence type="ECO:0008006" key="3">
    <source>
        <dbReference type="Google" id="ProtNLM"/>
    </source>
</evidence>
<gene>
    <name evidence="1" type="ORF">C492_15606</name>
</gene>
<keyword evidence="2" id="KW-1185">Reference proteome</keyword>
<evidence type="ECO:0000313" key="2">
    <source>
        <dbReference type="Proteomes" id="UP000011531"/>
    </source>
</evidence>
<dbReference type="OrthoDB" id="351022at2157"/>
<dbReference type="EMBL" id="AOIA01000128">
    <property type="protein sequence ID" value="ELY55714.1"/>
    <property type="molecule type" value="Genomic_DNA"/>
</dbReference>
<sequence length="237" mass="25814">MTGVDDGATVEFFGVPGVGKSTLARRASERLAATRTVTEPTYELAHEVSTATRYRGKGRYAASALARRPRRALEAARLIAATDQPSRRALGKLAFNWLYVDGAVGSRPRGELRVLDQGLVQAVWSVGLGAARDRTPELCELAAEALSRSGPALVVLVDADPEAVRERLADRSDGDTRLEPDEDSVRAAFELERRVERRFREEVADAPTVDVLRVENESRADLEDGVADVCDRAASLR</sequence>
<organism evidence="1 2">
    <name type="scientific">Natronococcus jeotgali DSM 18795</name>
    <dbReference type="NCBI Taxonomy" id="1227498"/>
    <lineage>
        <taxon>Archaea</taxon>
        <taxon>Methanobacteriati</taxon>
        <taxon>Methanobacteriota</taxon>
        <taxon>Stenosarchaea group</taxon>
        <taxon>Halobacteria</taxon>
        <taxon>Halobacteriales</taxon>
        <taxon>Natrialbaceae</taxon>
        <taxon>Natronococcus</taxon>
    </lineage>
</organism>
<dbReference type="SUPFAM" id="SSF52540">
    <property type="entry name" value="P-loop containing nucleoside triphosphate hydrolases"/>
    <property type="match status" value="1"/>
</dbReference>
<comment type="caution">
    <text evidence="1">The sequence shown here is derived from an EMBL/GenBank/DDBJ whole genome shotgun (WGS) entry which is preliminary data.</text>
</comment>
<accession>L9X1R0</accession>
<dbReference type="Gene3D" id="3.40.50.300">
    <property type="entry name" value="P-loop containing nucleotide triphosphate hydrolases"/>
    <property type="match status" value="1"/>
</dbReference>
<name>L9X1R0_9EURY</name>